<accession>A0A9D2JZ54</accession>
<protein>
    <submittedName>
        <fullName evidence="2">DUF4143 domain-containing protein</fullName>
    </submittedName>
</protein>
<gene>
    <name evidence="2" type="ORF">H9964_00325</name>
</gene>
<dbReference type="PANTHER" id="PTHR33295">
    <property type="entry name" value="ATPASE"/>
    <property type="match status" value="1"/>
</dbReference>
<proteinExistence type="predicted"/>
<comment type="caution">
    <text evidence="2">The sequence shown here is derived from an EMBL/GenBank/DDBJ whole genome shotgun (WGS) entry which is preliminary data.</text>
</comment>
<dbReference type="InterPro" id="IPR025420">
    <property type="entry name" value="DUF4143"/>
</dbReference>
<evidence type="ECO:0000259" key="1">
    <source>
        <dbReference type="Pfam" id="PF13635"/>
    </source>
</evidence>
<dbReference type="EMBL" id="DXBB01000005">
    <property type="protein sequence ID" value="HIZ72007.1"/>
    <property type="molecule type" value="Genomic_DNA"/>
</dbReference>
<sequence>MRYLTDCYLFSAARRYDVKGRKYFSYPNKYYCVDPGLCNARLNFRQIEETHLMENIIYNELLRRGLSVDVGVVSAVERSLGKQTHTSYEIDFVVNAERAGEKYYIQSALRMDDEAKREQEIRPFLKLRNDFTKRIVITKTMMKPWTDEYGIRHIGLYDFLLDEAALNQ</sequence>
<evidence type="ECO:0000313" key="3">
    <source>
        <dbReference type="Proteomes" id="UP000824102"/>
    </source>
</evidence>
<dbReference type="PANTHER" id="PTHR33295:SF18">
    <property type="entry name" value="AAA+ ATPASE DOMAIN-CONTAINING PROTEIN"/>
    <property type="match status" value="1"/>
</dbReference>
<reference evidence="2" key="1">
    <citation type="journal article" date="2021" name="PeerJ">
        <title>Extensive microbial diversity within the chicken gut microbiome revealed by metagenomics and culture.</title>
        <authorList>
            <person name="Gilroy R."/>
            <person name="Ravi A."/>
            <person name="Getino M."/>
            <person name="Pursley I."/>
            <person name="Horton D.L."/>
            <person name="Alikhan N.F."/>
            <person name="Baker D."/>
            <person name="Gharbi K."/>
            <person name="Hall N."/>
            <person name="Watson M."/>
            <person name="Adriaenssens E.M."/>
            <person name="Foster-Nyarko E."/>
            <person name="Jarju S."/>
            <person name="Secka A."/>
            <person name="Antonio M."/>
            <person name="Oren A."/>
            <person name="Chaudhuri R.R."/>
            <person name="La Ragione R."/>
            <person name="Hildebrand F."/>
            <person name="Pallen M.J."/>
        </authorList>
    </citation>
    <scope>NUCLEOTIDE SEQUENCE</scope>
    <source>
        <strain evidence="2">ChiW7-2402</strain>
    </source>
</reference>
<dbReference type="AlphaFoldDB" id="A0A9D2JZ54"/>
<dbReference type="Proteomes" id="UP000824102">
    <property type="component" value="Unassembled WGS sequence"/>
</dbReference>
<dbReference type="Pfam" id="PF13635">
    <property type="entry name" value="DUF4143"/>
    <property type="match status" value="1"/>
</dbReference>
<reference evidence="2" key="2">
    <citation type="submission" date="2021-04" db="EMBL/GenBank/DDBJ databases">
        <authorList>
            <person name="Gilroy R."/>
        </authorList>
    </citation>
    <scope>NUCLEOTIDE SEQUENCE</scope>
    <source>
        <strain evidence="2">ChiW7-2402</strain>
    </source>
</reference>
<name>A0A9D2JZ54_9FIRM</name>
<feature type="domain" description="DUF4143" evidence="1">
    <location>
        <begin position="2"/>
        <end position="104"/>
    </location>
</feature>
<organism evidence="2 3">
    <name type="scientific">Candidatus Gallimonas intestinavium</name>
    <dbReference type="NCBI Taxonomy" id="2838603"/>
    <lineage>
        <taxon>Bacteria</taxon>
        <taxon>Bacillati</taxon>
        <taxon>Bacillota</taxon>
        <taxon>Clostridia</taxon>
        <taxon>Candidatus Gallimonas</taxon>
    </lineage>
</organism>
<evidence type="ECO:0000313" key="2">
    <source>
        <dbReference type="EMBL" id="HIZ72007.1"/>
    </source>
</evidence>